<reference evidence="3 4" key="1">
    <citation type="submission" date="2024-09" db="EMBL/GenBank/DDBJ databases">
        <title>Chromosome-scale assembly of Riccia sorocarpa.</title>
        <authorList>
            <person name="Paukszto L."/>
        </authorList>
    </citation>
    <scope>NUCLEOTIDE SEQUENCE [LARGE SCALE GENOMIC DNA]</scope>
    <source>
        <strain evidence="3">LP-2024</strain>
        <tissue evidence="3">Aerial parts of the thallus</tissue>
    </source>
</reference>
<feature type="domain" description="F-box" evidence="2">
    <location>
        <begin position="38"/>
        <end position="66"/>
    </location>
</feature>
<name>A0ABD3GYD4_9MARC</name>
<dbReference type="EMBL" id="JBJQOH010000006">
    <property type="protein sequence ID" value="KAL3683165.1"/>
    <property type="molecule type" value="Genomic_DNA"/>
</dbReference>
<evidence type="ECO:0000256" key="1">
    <source>
        <dbReference type="SAM" id="MobiDB-lite"/>
    </source>
</evidence>
<proteinExistence type="predicted"/>
<dbReference type="InterPro" id="IPR001810">
    <property type="entry name" value="F-box_dom"/>
</dbReference>
<organism evidence="3 4">
    <name type="scientific">Riccia sorocarpa</name>
    <dbReference type="NCBI Taxonomy" id="122646"/>
    <lineage>
        <taxon>Eukaryota</taxon>
        <taxon>Viridiplantae</taxon>
        <taxon>Streptophyta</taxon>
        <taxon>Embryophyta</taxon>
        <taxon>Marchantiophyta</taxon>
        <taxon>Marchantiopsida</taxon>
        <taxon>Marchantiidae</taxon>
        <taxon>Marchantiales</taxon>
        <taxon>Ricciaceae</taxon>
        <taxon>Riccia</taxon>
    </lineage>
</organism>
<dbReference type="SUPFAM" id="SSF81383">
    <property type="entry name" value="F-box domain"/>
    <property type="match status" value="1"/>
</dbReference>
<sequence>MGANTSGSVFKREDNDESKNDSEQLVFPSDDLSVSLEKEILGRLSATSLTNCRLVSTSWSTLLSAPAFVQKVWGGRKPVEKWYFFYDESNVKNSTFFHCITSNPRYQWSMKTFSPEIGKLPVSRRAQVSFANTSVLGLLFLTEHFSHVRARVRKIWAYNPVTGTTCKLPSAPEISARGIVAKVDMSAKPKHGYKLLTLGRPRVGVCDLELLISVHLYSSRAQEWVKLPNLQVSRLSTVRFIRRFNDGSDDFIYVFEKFPKDWYDCPDIEDSWFVEFQERYSLGSFRWFNLTSCVWNSCKLPLPWDKDVAYERVFLFERNGELILVVVGRSYVQQSLKIRVYKSSSPVGPYGHSCWWWSLTGEMPRAAVRLLGGKETRLGPRTRQEEPNLGIRRDCGKPYRHPLLLQQLKVLPLPDLEEGDKLVFLSVNSEKSILFNFVRPPRLAWTSLGGLELNSPREALPSFPRGCSRLVKNSSKFACWKPPKKVVVEKGSSLRPVQSSMWMKDIKVNFLQCIPFEPRLDVDPRNV</sequence>
<dbReference type="PANTHER" id="PTHR31672">
    <property type="entry name" value="BNACNNG10540D PROTEIN"/>
    <property type="match status" value="1"/>
</dbReference>
<accession>A0ABD3GYD4</accession>
<keyword evidence="4" id="KW-1185">Reference proteome</keyword>
<dbReference type="InterPro" id="IPR036047">
    <property type="entry name" value="F-box-like_dom_sf"/>
</dbReference>
<evidence type="ECO:0000259" key="2">
    <source>
        <dbReference type="Pfam" id="PF00646"/>
    </source>
</evidence>
<gene>
    <name evidence="3" type="ORF">R1sor_001187</name>
</gene>
<protein>
    <recommendedName>
        <fullName evidence="2">F-box domain-containing protein</fullName>
    </recommendedName>
</protein>
<feature type="compositionally biased region" description="Basic and acidic residues" evidence="1">
    <location>
        <begin position="10"/>
        <end position="22"/>
    </location>
</feature>
<dbReference type="AlphaFoldDB" id="A0ABD3GYD4"/>
<comment type="caution">
    <text evidence="3">The sequence shown here is derived from an EMBL/GenBank/DDBJ whole genome shotgun (WGS) entry which is preliminary data.</text>
</comment>
<dbReference type="PANTHER" id="PTHR31672:SF13">
    <property type="entry name" value="F-BOX PROTEIN CPR30-LIKE"/>
    <property type="match status" value="1"/>
</dbReference>
<evidence type="ECO:0000313" key="4">
    <source>
        <dbReference type="Proteomes" id="UP001633002"/>
    </source>
</evidence>
<dbReference type="Pfam" id="PF00646">
    <property type="entry name" value="F-box"/>
    <property type="match status" value="1"/>
</dbReference>
<feature type="region of interest" description="Disordered" evidence="1">
    <location>
        <begin position="1"/>
        <end position="23"/>
    </location>
</feature>
<dbReference type="Proteomes" id="UP001633002">
    <property type="component" value="Unassembled WGS sequence"/>
</dbReference>
<dbReference type="InterPro" id="IPR050796">
    <property type="entry name" value="SCF_F-box_component"/>
</dbReference>
<evidence type="ECO:0000313" key="3">
    <source>
        <dbReference type="EMBL" id="KAL3683165.1"/>
    </source>
</evidence>